<dbReference type="OrthoDB" id="9794721at2"/>
<organism evidence="4 5">
    <name type="scientific">Haematospirillum jordaniae</name>
    <dbReference type="NCBI Taxonomy" id="1549855"/>
    <lineage>
        <taxon>Bacteria</taxon>
        <taxon>Pseudomonadati</taxon>
        <taxon>Pseudomonadota</taxon>
        <taxon>Alphaproteobacteria</taxon>
        <taxon>Rhodospirillales</taxon>
        <taxon>Novispirillaceae</taxon>
        <taxon>Haematospirillum</taxon>
    </lineage>
</organism>
<protein>
    <submittedName>
        <fullName evidence="4">Glutathione S-transferase</fullName>
    </submittedName>
</protein>
<dbReference type="SFLD" id="SFLDS00019">
    <property type="entry name" value="Glutathione_Transferase_(cytos"/>
    <property type="match status" value="1"/>
</dbReference>
<dbReference type="STRING" id="1549855.AY555_03180"/>
<evidence type="ECO:0000259" key="2">
    <source>
        <dbReference type="PROSITE" id="PS50404"/>
    </source>
</evidence>
<keyword evidence="4" id="KW-0808">Transferase</keyword>
<comment type="subunit">
    <text evidence="1">Homodimer.</text>
</comment>
<evidence type="ECO:0000313" key="4">
    <source>
        <dbReference type="EMBL" id="AMW34353.1"/>
    </source>
</evidence>
<dbReference type="Pfam" id="PF00043">
    <property type="entry name" value="GST_C"/>
    <property type="match status" value="1"/>
</dbReference>
<reference evidence="4 5" key="1">
    <citation type="submission" date="2016-02" db="EMBL/GenBank/DDBJ databases">
        <title>Complete Genome of H5569, the type strain of the newly described species Haematospirillium jordaniae.</title>
        <authorList>
            <person name="Nicholson A.C."/>
            <person name="Humrighouse B.W."/>
            <person name="Loparov V."/>
            <person name="McQuiston J.R."/>
        </authorList>
    </citation>
    <scope>NUCLEOTIDE SEQUENCE [LARGE SCALE GENOMIC DNA]</scope>
    <source>
        <strain evidence="4 5">H5569</strain>
    </source>
</reference>
<dbReference type="PROSITE" id="PS50405">
    <property type="entry name" value="GST_CTER"/>
    <property type="match status" value="1"/>
</dbReference>
<dbReference type="PANTHER" id="PTHR43969">
    <property type="entry name" value="GLUTATHIONE S TRANSFERASE D10, ISOFORM A-RELATED"/>
    <property type="match status" value="1"/>
</dbReference>
<dbReference type="KEGG" id="hjo:AY555_03180"/>
<evidence type="ECO:0000256" key="1">
    <source>
        <dbReference type="ARBA" id="ARBA00011738"/>
    </source>
</evidence>
<dbReference type="SFLD" id="SFLDG00358">
    <property type="entry name" value="Main_(cytGST)"/>
    <property type="match status" value="1"/>
</dbReference>
<dbReference type="SUPFAM" id="SSF52833">
    <property type="entry name" value="Thioredoxin-like"/>
    <property type="match status" value="1"/>
</dbReference>
<dbReference type="InterPro" id="IPR036282">
    <property type="entry name" value="Glutathione-S-Trfase_C_sf"/>
</dbReference>
<name>A0A143DDK1_9PROT</name>
<keyword evidence="5" id="KW-1185">Reference proteome</keyword>
<proteinExistence type="predicted"/>
<evidence type="ECO:0000313" key="5">
    <source>
        <dbReference type="Proteomes" id="UP000076066"/>
    </source>
</evidence>
<evidence type="ECO:0000259" key="3">
    <source>
        <dbReference type="PROSITE" id="PS50405"/>
    </source>
</evidence>
<dbReference type="GO" id="GO:0004364">
    <property type="term" value="F:glutathione transferase activity"/>
    <property type="evidence" value="ECO:0007669"/>
    <property type="project" value="TreeGrafter"/>
</dbReference>
<dbReference type="Proteomes" id="UP000076066">
    <property type="component" value="Chromosome"/>
</dbReference>
<dbReference type="PROSITE" id="PS50404">
    <property type="entry name" value="GST_NTER"/>
    <property type="match status" value="1"/>
</dbReference>
<dbReference type="Gene3D" id="1.20.1050.10">
    <property type="match status" value="1"/>
</dbReference>
<dbReference type="InterPro" id="IPR036249">
    <property type="entry name" value="Thioredoxin-like_sf"/>
</dbReference>
<dbReference type="InterPro" id="IPR040079">
    <property type="entry name" value="Glutathione_S-Trfase"/>
</dbReference>
<sequence length="230" mass="26381">MVPGTRLGTRTLFHHWISPSARKVRLALHEKRIDVQEHVQADWERDEAFLALNPAGEVPVLLEPNGVIISDGQTICEYLEEICPDTPLLPGNIFHRAEARRLTAWFDHKFQREVTIPLVSEKLMRRVLGRGSPDSRNIRAGRTNIHMHLAYITWLTERRKWLAGDNMTLADLTAAAHLSLVDYTGDVPWDEHPFARNWYARIKSRPCFRTLLADVVPGVPPARHYADLDF</sequence>
<dbReference type="EMBL" id="CP014525">
    <property type="protein sequence ID" value="AMW34353.1"/>
    <property type="molecule type" value="Genomic_DNA"/>
</dbReference>
<gene>
    <name evidence="4" type="ORF">AY555_03180</name>
</gene>
<dbReference type="InterPro" id="IPR010987">
    <property type="entry name" value="Glutathione-S-Trfase_C-like"/>
</dbReference>
<dbReference type="CDD" id="cd00570">
    <property type="entry name" value="GST_N_family"/>
    <property type="match status" value="1"/>
</dbReference>
<feature type="domain" description="GST N-terminal" evidence="2">
    <location>
        <begin position="8"/>
        <end position="87"/>
    </location>
</feature>
<dbReference type="AlphaFoldDB" id="A0A143DDK1"/>
<dbReference type="SUPFAM" id="SSF47616">
    <property type="entry name" value="GST C-terminal domain-like"/>
    <property type="match status" value="1"/>
</dbReference>
<dbReference type="Pfam" id="PF13409">
    <property type="entry name" value="GST_N_2"/>
    <property type="match status" value="1"/>
</dbReference>
<dbReference type="Gene3D" id="3.40.30.10">
    <property type="entry name" value="Glutaredoxin"/>
    <property type="match status" value="1"/>
</dbReference>
<dbReference type="InterPro" id="IPR004046">
    <property type="entry name" value="GST_C"/>
</dbReference>
<dbReference type="CDD" id="cd00299">
    <property type="entry name" value="GST_C_family"/>
    <property type="match status" value="1"/>
</dbReference>
<accession>A0A143DDK1</accession>
<feature type="domain" description="GST C-terminal" evidence="3">
    <location>
        <begin position="92"/>
        <end position="228"/>
    </location>
</feature>
<dbReference type="InterPro" id="IPR004045">
    <property type="entry name" value="Glutathione_S-Trfase_N"/>
</dbReference>
<dbReference type="PANTHER" id="PTHR43969:SF9">
    <property type="entry name" value="GLUTATHIONE S TRANSFERASE D10, ISOFORM A-RELATED"/>
    <property type="match status" value="1"/>
</dbReference>
<dbReference type="GO" id="GO:0006749">
    <property type="term" value="P:glutathione metabolic process"/>
    <property type="evidence" value="ECO:0007669"/>
    <property type="project" value="TreeGrafter"/>
</dbReference>